<keyword evidence="1" id="KW-1133">Transmembrane helix</keyword>
<name>A0A8C6VB38_9GOBI</name>
<reference evidence="2" key="2">
    <citation type="submission" date="2025-09" db="UniProtKB">
        <authorList>
            <consortium name="Ensembl"/>
        </authorList>
    </citation>
    <scope>IDENTIFICATION</scope>
</reference>
<proteinExistence type="predicted"/>
<evidence type="ECO:0000256" key="1">
    <source>
        <dbReference type="SAM" id="Phobius"/>
    </source>
</evidence>
<accession>A0A8C6VB38</accession>
<dbReference type="Proteomes" id="UP000694523">
    <property type="component" value="Unplaced"/>
</dbReference>
<dbReference type="Ensembl" id="ENSNMLT00000050004.1">
    <property type="protein sequence ID" value="ENSNMLP00000045064.1"/>
    <property type="gene ID" value="ENSNMLG00000027200.1"/>
</dbReference>
<reference evidence="2" key="1">
    <citation type="submission" date="2025-08" db="UniProtKB">
        <authorList>
            <consortium name="Ensembl"/>
        </authorList>
    </citation>
    <scope>IDENTIFICATION</scope>
</reference>
<keyword evidence="1" id="KW-0472">Membrane</keyword>
<organism evidence="2 3">
    <name type="scientific">Neogobius melanostomus</name>
    <name type="common">round goby</name>
    <dbReference type="NCBI Taxonomy" id="47308"/>
    <lineage>
        <taxon>Eukaryota</taxon>
        <taxon>Metazoa</taxon>
        <taxon>Chordata</taxon>
        <taxon>Craniata</taxon>
        <taxon>Vertebrata</taxon>
        <taxon>Euteleostomi</taxon>
        <taxon>Actinopterygii</taxon>
        <taxon>Neopterygii</taxon>
        <taxon>Teleostei</taxon>
        <taxon>Neoteleostei</taxon>
        <taxon>Acanthomorphata</taxon>
        <taxon>Gobiaria</taxon>
        <taxon>Gobiiformes</taxon>
        <taxon>Gobioidei</taxon>
        <taxon>Gobiidae</taxon>
        <taxon>Benthophilinae</taxon>
        <taxon>Neogobiini</taxon>
        <taxon>Neogobius</taxon>
    </lineage>
</organism>
<feature type="transmembrane region" description="Helical" evidence="1">
    <location>
        <begin position="82"/>
        <end position="100"/>
    </location>
</feature>
<evidence type="ECO:0000313" key="2">
    <source>
        <dbReference type="Ensembl" id="ENSNMLP00000045064.1"/>
    </source>
</evidence>
<dbReference type="PANTHER" id="PTHR31025">
    <property type="entry name" value="SI:CH211-196P9.1-RELATED"/>
    <property type="match status" value="1"/>
</dbReference>
<dbReference type="PANTHER" id="PTHR31025:SF27">
    <property type="entry name" value="SI:CH211-193K19.2-RELATED"/>
    <property type="match status" value="1"/>
</dbReference>
<dbReference type="AlphaFoldDB" id="A0A8C6VB38"/>
<keyword evidence="3" id="KW-1185">Reference proteome</keyword>
<protein>
    <submittedName>
        <fullName evidence="2">Uncharacterized protein</fullName>
    </submittedName>
</protein>
<keyword evidence="1" id="KW-0812">Transmembrane</keyword>
<evidence type="ECO:0000313" key="3">
    <source>
        <dbReference type="Proteomes" id="UP000694523"/>
    </source>
</evidence>
<sequence length="136" mass="15777">MDTIEMRRSCILKALSVYFNEDPNNLITQYVDVEFRDVQSQMEKTVIGIYVIMHEGDGEQEAPEDVGIIIEGVTVIKDLRDVATAFSLLFGLIYVLNLNYPPDLKYTFEFYQKVLMELDSRKLSKKVQVLKNKLFE</sequence>